<gene>
    <name evidence="2" type="ORF">OSTLU_13639</name>
</gene>
<dbReference type="RefSeq" id="XP_001415770.1">
    <property type="nucleotide sequence ID" value="XM_001415733.1"/>
</dbReference>
<proteinExistence type="predicted"/>
<evidence type="ECO:0000313" key="3">
    <source>
        <dbReference type="Proteomes" id="UP000001568"/>
    </source>
</evidence>
<dbReference type="OMA" id="WRAYFRA"/>
<dbReference type="EMBL" id="CP000581">
    <property type="protein sequence ID" value="ABO94062.1"/>
    <property type="molecule type" value="Genomic_DNA"/>
</dbReference>
<feature type="compositionally biased region" description="Basic residues" evidence="1">
    <location>
        <begin position="172"/>
        <end position="188"/>
    </location>
</feature>
<dbReference type="Proteomes" id="UP000001568">
    <property type="component" value="Chromosome 1"/>
</dbReference>
<dbReference type="AlphaFoldDB" id="A4RQP4"/>
<feature type="compositionally biased region" description="Low complexity" evidence="1">
    <location>
        <begin position="214"/>
        <end position="233"/>
    </location>
</feature>
<dbReference type="HOGENOM" id="CLU_1158027_0_0_1"/>
<dbReference type="OrthoDB" id="10571632at2759"/>
<dbReference type="GeneID" id="4999853"/>
<reference evidence="2 3" key="1">
    <citation type="journal article" date="2007" name="Proc. Natl. Acad. Sci. U.S.A.">
        <title>The tiny eukaryote Ostreococcus provides genomic insights into the paradox of plankton speciation.</title>
        <authorList>
            <person name="Palenik B."/>
            <person name="Grimwood J."/>
            <person name="Aerts A."/>
            <person name="Rouze P."/>
            <person name="Salamov A."/>
            <person name="Putnam N."/>
            <person name="Dupont C."/>
            <person name="Jorgensen R."/>
            <person name="Derelle E."/>
            <person name="Rombauts S."/>
            <person name="Zhou K."/>
            <person name="Otillar R."/>
            <person name="Merchant S.S."/>
            <person name="Podell S."/>
            <person name="Gaasterland T."/>
            <person name="Napoli C."/>
            <person name="Gendler K."/>
            <person name="Manuell A."/>
            <person name="Tai V."/>
            <person name="Vallon O."/>
            <person name="Piganeau G."/>
            <person name="Jancek S."/>
            <person name="Heijde M."/>
            <person name="Jabbari K."/>
            <person name="Bowler C."/>
            <person name="Lohr M."/>
            <person name="Robbens S."/>
            <person name="Werner G."/>
            <person name="Dubchak I."/>
            <person name="Pazour G.J."/>
            <person name="Ren Q."/>
            <person name="Paulsen I."/>
            <person name="Delwiche C."/>
            <person name="Schmutz J."/>
            <person name="Rokhsar D."/>
            <person name="Van de Peer Y."/>
            <person name="Moreau H."/>
            <person name="Grigoriev I.V."/>
        </authorList>
    </citation>
    <scope>NUCLEOTIDE SEQUENCE [LARGE SCALE GENOMIC DNA]</scope>
    <source>
        <strain evidence="2 3">CCE9901</strain>
    </source>
</reference>
<dbReference type="KEGG" id="olu:OSTLU_13639"/>
<accession>A4RQP4</accession>
<organism evidence="2 3">
    <name type="scientific">Ostreococcus lucimarinus (strain CCE9901)</name>
    <dbReference type="NCBI Taxonomy" id="436017"/>
    <lineage>
        <taxon>Eukaryota</taxon>
        <taxon>Viridiplantae</taxon>
        <taxon>Chlorophyta</taxon>
        <taxon>Mamiellophyceae</taxon>
        <taxon>Mamiellales</taxon>
        <taxon>Bathycoccaceae</taxon>
        <taxon>Ostreococcus</taxon>
    </lineage>
</organism>
<feature type="region of interest" description="Disordered" evidence="1">
    <location>
        <begin position="1"/>
        <end position="49"/>
    </location>
</feature>
<feature type="compositionally biased region" description="Basic and acidic residues" evidence="1">
    <location>
        <begin position="159"/>
        <end position="171"/>
    </location>
</feature>
<keyword evidence="3" id="KW-1185">Reference proteome</keyword>
<dbReference type="Gramene" id="ABO94062">
    <property type="protein sequence ID" value="ABO94062"/>
    <property type="gene ID" value="OSTLU_13639"/>
</dbReference>
<evidence type="ECO:0000256" key="1">
    <source>
        <dbReference type="SAM" id="MobiDB-lite"/>
    </source>
</evidence>
<protein>
    <submittedName>
        <fullName evidence="2">Uncharacterized protein</fullName>
    </submittedName>
</protein>
<feature type="compositionally biased region" description="Polar residues" evidence="1">
    <location>
        <begin position="194"/>
        <end position="211"/>
    </location>
</feature>
<name>A4RQP4_OSTLU</name>
<evidence type="ECO:0000313" key="2">
    <source>
        <dbReference type="EMBL" id="ABO94062.1"/>
    </source>
</evidence>
<feature type="region of interest" description="Disordered" evidence="1">
    <location>
        <begin position="159"/>
        <end position="240"/>
    </location>
</feature>
<sequence length="240" mass="24938">MAKVRGRAPRSAAEGDARRARASGARMSRVDEALGALPATRAPDAHHGARDALTPLGLAKWRAYFRAQPPLAEGIDCATEIPGVSAGYELRTGRANELEPLLRQALPIAKMNLEAPDRATLTRAFGGLGKGAPFALSEEDKGAVAPAIVALKALRATEAKKAEGGDETSAREKKKRKRESKKEKKDKRKRTDDGGQTTSQGVSAGISTGDSDGTRNTGAATAATAATASGGDAPSEPMVE</sequence>